<comment type="caution">
    <text evidence="6">The sequence shown here is derived from an EMBL/GenBank/DDBJ whole genome shotgun (WGS) entry which is preliminary data.</text>
</comment>
<dbReference type="InterPro" id="IPR008521">
    <property type="entry name" value="Mg_trans_NIPA"/>
</dbReference>
<sequence>MDSTATYPTYTPLGVIPSTMLAPSPDSAEPSNATTKIVGLSLAIGSGFLIGASFVFKKRGLINCTKDGMLAGEGYAYLKSFMWWTGMLM</sequence>
<accession>A0A9P6M7T6</accession>
<dbReference type="GO" id="GO:0015095">
    <property type="term" value="F:magnesium ion transmembrane transporter activity"/>
    <property type="evidence" value="ECO:0007669"/>
    <property type="project" value="InterPro"/>
</dbReference>
<evidence type="ECO:0000313" key="6">
    <source>
        <dbReference type="EMBL" id="KAF9972232.1"/>
    </source>
</evidence>
<feature type="transmembrane region" description="Helical" evidence="5">
    <location>
        <begin position="37"/>
        <end position="56"/>
    </location>
</feature>
<evidence type="ECO:0000256" key="5">
    <source>
        <dbReference type="SAM" id="Phobius"/>
    </source>
</evidence>
<dbReference type="Pfam" id="PF05653">
    <property type="entry name" value="Mg_trans_NIPA"/>
    <property type="match status" value="1"/>
</dbReference>
<reference evidence="6" key="1">
    <citation type="journal article" date="2020" name="Fungal Divers.">
        <title>Resolving the Mortierellaceae phylogeny through synthesis of multi-gene phylogenetics and phylogenomics.</title>
        <authorList>
            <person name="Vandepol N."/>
            <person name="Liber J."/>
            <person name="Desiro A."/>
            <person name="Na H."/>
            <person name="Kennedy M."/>
            <person name="Barry K."/>
            <person name="Grigoriev I.V."/>
            <person name="Miller A.N."/>
            <person name="O'Donnell K."/>
            <person name="Stajich J.E."/>
            <person name="Bonito G."/>
        </authorList>
    </citation>
    <scope>NUCLEOTIDE SEQUENCE</scope>
    <source>
        <strain evidence="6">MES-2147</strain>
    </source>
</reference>
<protein>
    <submittedName>
        <fullName evidence="6">Uncharacterized protein</fullName>
    </submittedName>
</protein>
<feature type="non-terminal residue" evidence="6">
    <location>
        <position position="1"/>
    </location>
</feature>
<evidence type="ECO:0000256" key="3">
    <source>
        <dbReference type="ARBA" id="ARBA00022989"/>
    </source>
</evidence>
<dbReference type="GO" id="GO:0016020">
    <property type="term" value="C:membrane"/>
    <property type="evidence" value="ECO:0007669"/>
    <property type="project" value="UniProtKB-SubCell"/>
</dbReference>
<dbReference type="EMBL" id="JAAAHW010004692">
    <property type="protein sequence ID" value="KAF9972232.1"/>
    <property type="molecule type" value="Genomic_DNA"/>
</dbReference>
<keyword evidence="3 5" id="KW-1133">Transmembrane helix</keyword>
<organism evidence="6 7">
    <name type="scientific">Modicella reniformis</name>
    <dbReference type="NCBI Taxonomy" id="1440133"/>
    <lineage>
        <taxon>Eukaryota</taxon>
        <taxon>Fungi</taxon>
        <taxon>Fungi incertae sedis</taxon>
        <taxon>Mucoromycota</taxon>
        <taxon>Mortierellomycotina</taxon>
        <taxon>Mortierellomycetes</taxon>
        <taxon>Mortierellales</taxon>
        <taxon>Mortierellaceae</taxon>
        <taxon>Modicella</taxon>
    </lineage>
</organism>
<dbReference type="OrthoDB" id="2281668at2759"/>
<comment type="subcellular location">
    <subcellularLocation>
        <location evidence="1">Membrane</location>
        <topology evidence="1">Multi-pass membrane protein</topology>
    </subcellularLocation>
</comment>
<evidence type="ECO:0000313" key="7">
    <source>
        <dbReference type="Proteomes" id="UP000749646"/>
    </source>
</evidence>
<keyword evidence="7" id="KW-1185">Reference proteome</keyword>
<name>A0A9P6M7T6_9FUNG</name>
<gene>
    <name evidence="6" type="ORF">BGZ65_009933</name>
</gene>
<evidence type="ECO:0000256" key="1">
    <source>
        <dbReference type="ARBA" id="ARBA00004141"/>
    </source>
</evidence>
<dbReference type="AlphaFoldDB" id="A0A9P6M7T6"/>
<evidence type="ECO:0000256" key="2">
    <source>
        <dbReference type="ARBA" id="ARBA00022692"/>
    </source>
</evidence>
<dbReference type="Proteomes" id="UP000749646">
    <property type="component" value="Unassembled WGS sequence"/>
</dbReference>
<proteinExistence type="predicted"/>
<evidence type="ECO:0000256" key="4">
    <source>
        <dbReference type="ARBA" id="ARBA00023136"/>
    </source>
</evidence>
<keyword evidence="4 5" id="KW-0472">Membrane</keyword>
<keyword evidence="2 5" id="KW-0812">Transmembrane</keyword>